<feature type="compositionally biased region" description="Basic and acidic residues" evidence="6">
    <location>
        <begin position="361"/>
        <end position="370"/>
    </location>
</feature>
<proteinExistence type="inferred from homology"/>
<feature type="transmembrane region" description="Helical" evidence="7">
    <location>
        <begin position="206"/>
        <end position="229"/>
    </location>
</feature>
<evidence type="ECO:0000256" key="1">
    <source>
        <dbReference type="ARBA" id="ARBA00004141"/>
    </source>
</evidence>
<feature type="transmembrane region" description="Helical" evidence="7">
    <location>
        <begin position="241"/>
        <end position="263"/>
    </location>
</feature>
<sequence>MSSIAEKLAALPPAAREKVLNGPAYSPLPDGVVPNFANPENSNQMAMAVVTVSLALSSVAILLRVYARFLVIKQVTLADGLLLCGFGLFVAYDWCLYRMIAWPGVLVHMWDVQLGRLHEFLWNVYLGTNFYGSCLMCLKTGVLLEWVNIFVPRGTRNAFWWTCYTMLWVNVAYYVAIKFAENLSCIPQAHIWDKTLAGGKCINEKALVTSTCIINLISDVLILVVPQSIIWKLNMNKARKIGISIIFGVGLLGCVAAALRVWTSAKYLSSTDSTYNAGAVALCAQAEITLLILVACIPAFPKAFTSMGLPRVFSTVRTRTGSRTAGQSGGSGWPSVASKKQLSASSYSQIDEHTLLPLSKSGRDLSREPPEGPPAAVPRGGRIVRTMHFETSEEYTNGDVDRRGEAPWANPRSNRHR</sequence>
<comment type="caution">
    <text evidence="9">The sequence shown here is derived from an EMBL/GenBank/DDBJ whole genome shotgun (WGS) entry which is preliminary data.</text>
</comment>
<protein>
    <recommendedName>
        <fullName evidence="8">Rhodopsin domain-containing protein</fullName>
    </recommendedName>
</protein>
<evidence type="ECO:0000256" key="6">
    <source>
        <dbReference type="SAM" id="MobiDB-lite"/>
    </source>
</evidence>
<feature type="domain" description="Rhodopsin" evidence="8">
    <location>
        <begin position="63"/>
        <end position="302"/>
    </location>
</feature>
<gene>
    <name evidence="9" type="ORF">CLO192961_LOCUS318793</name>
</gene>
<feature type="transmembrane region" description="Helical" evidence="7">
    <location>
        <begin position="77"/>
        <end position="100"/>
    </location>
</feature>
<dbReference type="PANTHER" id="PTHR33048">
    <property type="entry name" value="PTH11-LIKE INTEGRAL MEMBRANE PROTEIN (AFU_ORTHOLOGUE AFUA_5G11245)"/>
    <property type="match status" value="1"/>
</dbReference>
<dbReference type="Pfam" id="PF20684">
    <property type="entry name" value="Fung_rhodopsin"/>
    <property type="match status" value="1"/>
</dbReference>
<feature type="transmembrane region" description="Helical" evidence="7">
    <location>
        <begin position="45"/>
        <end position="65"/>
    </location>
</feature>
<keyword evidence="2 7" id="KW-0812">Transmembrane</keyword>
<feature type="region of interest" description="Disordered" evidence="6">
    <location>
        <begin position="358"/>
        <end position="417"/>
    </location>
</feature>
<keyword evidence="4 7" id="KW-0472">Membrane</keyword>
<comment type="subcellular location">
    <subcellularLocation>
        <location evidence="1">Membrane</location>
        <topology evidence="1">Multi-pass membrane protein</topology>
    </subcellularLocation>
</comment>
<evidence type="ECO:0000256" key="5">
    <source>
        <dbReference type="ARBA" id="ARBA00038359"/>
    </source>
</evidence>
<dbReference type="Proteomes" id="UP000766486">
    <property type="component" value="Unassembled WGS sequence"/>
</dbReference>
<evidence type="ECO:0000256" key="2">
    <source>
        <dbReference type="ARBA" id="ARBA00022692"/>
    </source>
</evidence>
<name>A0ABY6UPE6_BIOOC</name>
<evidence type="ECO:0000313" key="10">
    <source>
        <dbReference type="Proteomes" id="UP000766486"/>
    </source>
</evidence>
<evidence type="ECO:0000256" key="3">
    <source>
        <dbReference type="ARBA" id="ARBA00022989"/>
    </source>
</evidence>
<evidence type="ECO:0000313" key="9">
    <source>
        <dbReference type="EMBL" id="VUC32030.1"/>
    </source>
</evidence>
<comment type="similarity">
    <text evidence="5">Belongs to the SAT4 family.</text>
</comment>
<evidence type="ECO:0000256" key="7">
    <source>
        <dbReference type="SAM" id="Phobius"/>
    </source>
</evidence>
<feature type="transmembrane region" description="Helical" evidence="7">
    <location>
        <begin position="275"/>
        <end position="300"/>
    </location>
</feature>
<dbReference type="PANTHER" id="PTHR33048:SF47">
    <property type="entry name" value="INTEGRAL MEMBRANE PROTEIN-RELATED"/>
    <property type="match status" value="1"/>
</dbReference>
<dbReference type="EMBL" id="CABFNS010000838">
    <property type="protein sequence ID" value="VUC32030.1"/>
    <property type="molecule type" value="Genomic_DNA"/>
</dbReference>
<feature type="transmembrane region" description="Helical" evidence="7">
    <location>
        <begin position="158"/>
        <end position="177"/>
    </location>
</feature>
<dbReference type="InterPro" id="IPR052337">
    <property type="entry name" value="SAT4-like"/>
</dbReference>
<accession>A0ABY6UPE6</accession>
<keyword evidence="3 7" id="KW-1133">Transmembrane helix</keyword>
<dbReference type="InterPro" id="IPR049326">
    <property type="entry name" value="Rhodopsin_dom_fungi"/>
</dbReference>
<keyword evidence="10" id="KW-1185">Reference proteome</keyword>
<organism evidence="9 10">
    <name type="scientific">Bionectria ochroleuca</name>
    <name type="common">Gliocladium roseum</name>
    <dbReference type="NCBI Taxonomy" id="29856"/>
    <lineage>
        <taxon>Eukaryota</taxon>
        <taxon>Fungi</taxon>
        <taxon>Dikarya</taxon>
        <taxon>Ascomycota</taxon>
        <taxon>Pezizomycotina</taxon>
        <taxon>Sordariomycetes</taxon>
        <taxon>Hypocreomycetidae</taxon>
        <taxon>Hypocreales</taxon>
        <taxon>Bionectriaceae</taxon>
        <taxon>Clonostachys</taxon>
    </lineage>
</organism>
<evidence type="ECO:0000259" key="8">
    <source>
        <dbReference type="Pfam" id="PF20684"/>
    </source>
</evidence>
<evidence type="ECO:0000256" key="4">
    <source>
        <dbReference type="ARBA" id="ARBA00023136"/>
    </source>
</evidence>
<reference evidence="9 10" key="1">
    <citation type="submission" date="2019-06" db="EMBL/GenBank/DDBJ databases">
        <authorList>
            <person name="Broberg M."/>
        </authorList>
    </citation>
    <scope>NUCLEOTIDE SEQUENCE [LARGE SCALE GENOMIC DNA]</scope>
</reference>